<evidence type="ECO:0000313" key="2">
    <source>
        <dbReference type="Proteomes" id="UP000824120"/>
    </source>
</evidence>
<comment type="caution">
    <text evidence="1">The sequence shown here is derived from an EMBL/GenBank/DDBJ whole genome shotgun (WGS) entry which is preliminary data.</text>
</comment>
<dbReference type="Proteomes" id="UP000824120">
    <property type="component" value="Chromosome 4"/>
</dbReference>
<dbReference type="OrthoDB" id="10645100at2759"/>
<reference evidence="1 2" key="1">
    <citation type="submission" date="2020-09" db="EMBL/GenBank/DDBJ databases">
        <title>De no assembly of potato wild relative species, Solanum commersonii.</title>
        <authorList>
            <person name="Cho K."/>
        </authorList>
    </citation>
    <scope>NUCLEOTIDE SEQUENCE [LARGE SCALE GENOMIC DNA]</scope>
    <source>
        <strain evidence="1">LZ3.2</strain>
        <tissue evidence="1">Leaf</tissue>
    </source>
</reference>
<evidence type="ECO:0000313" key="1">
    <source>
        <dbReference type="EMBL" id="KAG5612152.1"/>
    </source>
</evidence>
<proteinExistence type="predicted"/>
<keyword evidence="2" id="KW-1185">Reference proteome</keyword>
<protein>
    <submittedName>
        <fullName evidence="1">Uncharacterized protein</fullName>
    </submittedName>
</protein>
<gene>
    <name evidence="1" type="ORF">H5410_023433</name>
</gene>
<organism evidence="1 2">
    <name type="scientific">Solanum commersonii</name>
    <name type="common">Commerson's wild potato</name>
    <name type="synonym">Commerson's nightshade</name>
    <dbReference type="NCBI Taxonomy" id="4109"/>
    <lineage>
        <taxon>Eukaryota</taxon>
        <taxon>Viridiplantae</taxon>
        <taxon>Streptophyta</taxon>
        <taxon>Embryophyta</taxon>
        <taxon>Tracheophyta</taxon>
        <taxon>Spermatophyta</taxon>
        <taxon>Magnoliopsida</taxon>
        <taxon>eudicotyledons</taxon>
        <taxon>Gunneridae</taxon>
        <taxon>Pentapetalae</taxon>
        <taxon>asterids</taxon>
        <taxon>lamiids</taxon>
        <taxon>Solanales</taxon>
        <taxon>Solanaceae</taxon>
        <taxon>Solanoideae</taxon>
        <taxon>Solaneae</taxon>
        <taxon>Solanum</taxon>
    </lineage>
</organism>
<dbReference type="EMBL" id="JACXVP010000004">
    <property type="protein sequence ID" value="KAG5612152.1"/>
    <property type="molecule type" value="Genomic_DNA"/>
</dbReference>
<accession>A0A9J5ZJA8</accession>
<name>A0A9J5ZJA8_SOLCO</name>
<sequence>MPDVAINPEEVPSEDLPVKSQRVVGFEQFIIADFLKIESVDVVLTISRATITMTLPSLGFANLKSISVPPRSAIDTGTCSTDSPGTLPARRPCLITADPSPGKSSTDEIKEAPDIIADLLFNEPADISLSRFIRASSLEQAAALILEHPFSGTPRGTTW</sequence>
<dbReference type="AlphaFoldDB" id="A0A9J5ZJA8"/>